<dbReference type="Proteomes" id="UP000828390">
    <property type="component" value="Unassembled WGS sequence"/>
</dbReference>
<protein>
    <submittedName>
        <fullName evidence="1">Uncharacterized protein</fullName>
    </submittedName>
</protein>
<dbReference type="AlphaFoldDB" id="A0A9D4RXQ6"/>
<accession>A0A9D4RXQ6</accession>
<gene>
    <name evidence="1" type="ORF">DPMN_009141</name>
</gene>
<proteinExistence type="predicted"/>
<name>A0A9D4RXQ6_DREPO</name>
<keyword evidence="2" id="KW-1185">Reference proteome</keyword>
<comment type="caution">
    <text evidence="1">The sequence shown here is derived from an EMBL/GenBank/DDBJ whole genome shotgun (WGS) entry which is preliminary data.</text>
</comment>
<dbReference type="EMBL" id="JAIWYP010000001">
    <property type="protein sequence ID" value="KAH3885151.1"/>
    <property type="molecule type" value="Genomic_DNA"/>
</dbReference>
<organism evidence="1 2">
    <name type="scientific">Dreissena polymorpha</name>
    <name type="common">Zebra mussel</name>
    <name type="synonym">Mytilus polymorpha</name>
    <dbReference type="NCBI Taxonomy" id="45954"/>
    <lineage>
        <taxon>Eukaryota</taxon>
        <taxon>Metazoa</taxon>
        <taxon>Spiralia</taxon>
        <taxon>Lophotrochozoa</taxon>
        <taxon>Mollusca</taxon>
        <taxon>Bivalvia</taxon>
        <taxon>Autobranchia</taxon>
        <taxon>Heteroconchia</taxon>
        <taxon>Euheterodonta</taxon>
        <taxon>Imparidentia</taxon>
        <taxon>Neoheterodontei</taxon>
        <taxon>Myida</taxon>
        <taxon>Dreissenoidea</taxon>
        <taxon>Dreissenidae</taxon>
        <taxon>Dreissena</taxon>
    </lineage>
</organism>
<sequence length="78" mass="9018">MCVLQIVREFSSSEIDLERIRNTYFDQLKQTCEDFPFSDDVVLKKRVFTRSGESLPVRLAKDIYAIIEVAEGGDPYLL</sequence>
<reference evidence="1" key="1">
    <citation type="journal article" date="2019" name="bioRxiv">
        <title>The Genome of the Zebra Mussel, Dreissena polymorpha: A Resource for Invasive Species Research.</title>
        <authorList>
            <person name="McCartney M.A."/>
            <person name="Auch B."/>
            <person name="Kono T."/>
            <person name="Mallez S."/>
            <person name="Zhang Y."/>
            <person name="Obille A."/>
            <person name="Becker A."/>
            <person name="Abrahante J.E."/>
            <person name="Garbe J."/>
            <person name="Badalamenti J.P."/>
            <person name="Herman A."/>
            <person name="Mangelson H."/>
            <person name="Liachko I."/>
            <person name="Sullivan S."/>
            <person name="Sone E.D."/>
            <person name="Koren S."/>
            <person name="Silverstein K.A.T."/>
            <person name="Beckman K.B."/>
            <person name="Gohl D.M."/>
        </authorList>
    </citation>
    <scope>NUCLEOTIDE SEQUENCE</scope>
    <source>
        <strain evidence="1">Duluth1</strain>
        <tissue evidence="1">Whole animal</tissue>
    </source>
</reference>
<evidence type="ECO:0000313" key="1">
    <source>
        <dbReference type="EMBL" id="KAH3885151.1"/>
    </source>
</evidence>
<evidence type="ECO:0000313" key="2">
    <source>
        <dbReference type="Proteomes" id="UP000828390"/>
    </source>
</evidence>
<reference evidence="1" key="2">
    <citation type="submission" date="2020-11" db="EMBL/GenBank/DDBJ databases">
        <authorList>
            <person name="McCartney M.A."/>
            <person name="Auch B."/>
            <person name="Kono T."/>
            <person name="Mallez S."/>
            <person name="Becker A."/>
            <person name="Gohl D.M."/>
            <person name="Silverstein K.A.T."/>
            <person name="Koren S."/>
            <person name="Bechman K.B."/>
            <person name="Herman A."/>
            <person name="Abrahante J.E."/>
            <person name="Garbe J."/>
        </authorList>
    </citation>
    <scope>NUCLEOTIDE SEQUENCE</scope>
    <source>
        <strain evidence="1">Duluth1</strain>
        <tissue evidence="1">Whole animal</tissue>
    </source>
</reference>